<dbReference type="Proteomes" id="UP000246464">
    <property type="component" value="Chromosome 7"/>
</dbReference>
<feature type="compositionally biased region" description="Basic and acidic residues" evidence="5">
    <location>
        <begin position="210"/>
        <end position="243"/>
    </location>
</feature>
<feature type="region of interest" description="Disordered" evidence="5">
    <location>
        <begin position="1"/>
        <end position="86"/>
    </location>
</feature>
<dbReference type="GO" id="GO:0030490">
    <property type="term" value="P:maturation of SSU-rRNA"/>
    <property type="evidence" value="ECO:0007669"/>
    <property type="project" value="TreeGrafter"/>
</dbReference>
<evidence type="ECO:0000313" key="8">
    <source>
        <dbReference type="Proteomes" id="UP000246464"/>
    </source>
</evidence>
<dbReference type="EMBL" id="CP026249">
    <property type="protein sequence ID" value="AWP04870.1"/>
    <property type="molecule type" value="Genomic_DNA"/>
</dbReference>
<gene>
    <name evidence="7" type="ORF">SMAX5B_016322</name>
</gene>
<organism evidence="7 8">
    <name type="scientific">Scophthalmus maximus</name>
    <name type="common">Turbot</name>
    <name type="synonym">Psetta maxima</name>
    <dbReference type="NCBI Taxonomy" id="52904"/>
    <lineage>
        <taxon>Eukaryota</taxon>
        <taxon>Metazoa</taxon>
        <taxon>Chordata</taxon>
        <taxon>Craniata</taxon>
        <taxon>Vertebrata</taxon>
        <taxon>Euteleostomi</taxon>
        <taxon>Actinopterygii</taxon>
        <taxon>Neopterygii</taxon>
        <taxon>Teleostei</taxon>
        <taxon>Neoteleostei</taxon>
        <taxon>Acanthomorphata</taxon>
        <taxon>Carangaria</taxon>
        <taxon>Pleuronectiformes</taxon>
        <taxon>Pleuronectoidei</taxon>
        <taxon>Scophthalmidae</taxon>
        <taxon>Scophthalmus</taxon>
    </lineage>
</organism>
<feature type="compositionally biased region" description="Basic and acidic residues" evidence="5">
    <location>
        <begin position="1"/>
        <end position="10"/>
    </location>
</feature>
<reference evidence="7 8" key="1">
    <citation type="submission" date="2017-12" db="EMBL/GenBank/DDBJ databases">
        <title>Integrating genomic resources of turbot (Scophthalmus maximus) in depth evaluation of genetic and physical mapping variation across individuals.</title>
        <authorList>
            <person name="Martinez P."/>
        </authorList>
    </citation>
    <scope>NUCLEOTIDE SEQUENCE [LARGE SCALE GENOMIC DNA]</scope>
</reference>
<feature type="compositionally biased region" description="Basic and acidic residues" evidence="5">
    <location>
        <begin position="313"/>
        <end position="346"/>
    </location>
</feature>
<evidence type="ECO:0000256" key="5">
    <source>
        <dbReference type="SAM" id="MobiDB-lite"/>
    </source>
</evidence>
<protein>
    <recommendedName>
        <fullName evidence="1">Serum response factor-binding protein 1</fullName>
    </recommendedName>
    <alternativeName>
        <fullName evidence="4">SRF-dependent transcription regulation-associated protein</fullName>
    </alternativeName>
</protein>
<evidence type="ECO:0000256" key="1">
    <source>
        <dbReference type="ARBA" id="ARBA00013459"/>
    </source>
</evidence>
<comment type="function">
    <text evidence="3">May be involved in regulating transcriptional activation of cardiac genes during the aging process. May play a role in biosynthesis and/or processing of SLC2A4 in adipose cells.</text>
</comment>
<name>A0A2U9BM51_SCOMX</name>
<feature type="compositionally biased region" description="Basic and acidic residues" evidence="5">
    <location>
        <begin position="400"/>
        <end position="430"/>
    </location>
</feature>
<feature type="compositionally biased region" description="Acidic residues" evidence="5">
    <location>
        <begin position="347"/>
        <end position="360"/>
    </location>
</feature>
<keyword evidence="2" id="KW-0175">Coiled coil</keyword>
<evidence type="ECO:0000259" key="6">
    <source>
        <dbReference type="Pfam" id="PF09073"/>
    </source>
</evidence>
<dbReference type="GO" id="GO:0030686">
    <property type="term" value="C:90S preribosome"/>
    <property type="evidence" value="ECO:0007669"/>
    <property type="project" value="TreeGrafter"/>
</dbReference>
<dbReference type="Pfam" id="PF09073">
    <property type="entry name" value="BUD22"/>
    <property type="match status" value="1"/>
</dbReference>
<feature type="compositionally biased region" description="Acidic residues" evidence="5">
    <location>
        <begin position="17"/>
        <end position="49"/>
    </location>
</feature>
<dbReference type="PANTHER" id="PTHR23325:SF1">
    <property type="entry name" value="SERUM RESPONSE FACTOR-BINDING PROTEIN 1"/>
    <property type="match status" value="1"/>
</dbReference>
<dbReference type="STRING" id="52904.ENSSMAP00000033711"/>
<accession>A0A2U9BM51</accession>
<evidence type="ECO:0000256" key="3">
    <source>
        <dbReference type="ARBA" id="ARBA00025646"/>
    </source>
</evidence>
<dbReference type="PANTHER" id="PTHR23325">
    <property type="entry name" value="SERUM RESPONSE FACTOR-BINDING"/>
    <property type="match status" value="1"/>
</dbReference>
<feature type="region of interest" description="Disordered" evidence="5">
    <location>
        <begin position="210"/>
        <end position="576"/>
    </location>
</feature>
<dbReference type="AlphaFoldDB" id="A0A2U9BM51"/>
<feature type="compositionally biased region" description="Basic and acidic residues" evidence="5">
    <location>
        <begin position="264"/>
        <end position="279"/>
    </location>
</feature>
<feature type="domain" description="Bud22" evidence="6">
    <location>
        <begin position="473"/>
        <end position="573"/>
    </location>
</feature>
<evidence type="ECO:0000313" key="7">
    <source>
        <dbReference type="EMBL" id="AWP04870.1"/>
    </source>
</evidence>
<dbReference type="InterPro" id="IPR015158">
    <property type="entry name" value="Bud22_dom"/>
</dbReference>
<proteinExistence type="predicted"/>
<dbReference type="GO" id="GO:0005634">
    <property type="term" value="C:nucleus"/>
    <property type="evidence" value="ECO:0007669"/>
    <property type="project" value="TreeGrafter"/>
</dbReference>
<dbReference type="OMA" id="GFQQNEP"/>
<feature type="compositionally biased region" description="Polar residues" evidence="5">
    <location>
        <begin position="433"/>
        <end position="445"/>
    </location>
</feature>
<dbReference type="InterPro" id="IPR037393">
    <property type="entry name" value="Bud22/SRFB1"/>
</dbReference>
<evidence type="ECO:0000256" key="2">
    <source>
        <dbReference type="ARBA" id="ARBA00023054"/>
    </source>
</evidence>
<keyword evidence="8" id="KW-1185">Reference proteome</keyword>
<feature type="compositionally biased region" description="Basic and acidic residues" evidence="5">
    <location>
        <begin position="361"/>
        <end position="373"/>
    </location>
</feature>
<feature type="compositionally biased region" description="Basic and acidic residues" evidence="5">
    <location>
        <begin position="50"/>
        <end position="71"/>
    </location>
</feature>
<sequence length="576" mass="64678">MIRTQDKMEKLLLSAEEKEEDIEEDHGEDTEKEEGDEDEVDGEEDGEEERDGRGANGKDEEPTARASDETQKNPSPAQSKDKKQDGVLNLNNEVVKMRKEVKRVRAVIIRKLIRQIGALKKKKGNEMAVQRNQRRAARLLEEIQAMKGLSPDLVTKTALQKNLSFDQVCKNPKSTLSDRAVARIATHPQFNKKIEVIKAAVKAFKEDRMKGRKEVGKEKVPNKVEKVNPHSSDKSVERAGDKDDKEEEVTMQLKEMVDNEEGDGILKDSKDSAVAKPETDTGIAAPSDEAADVQQKEIPKSKSLRLASTKSIKVKDTVKNEPVKNEPQRTDAGKTPDPEVLKKREVEEQESDLESSDEEDKQYFDDSTEERFHKQSSQSEESEDDFFVGKVNKFKKTKNKGVEGEKKVEKEDVKTSDKFQSELDELESRLKSKATSLQSIYCSSLSGSKQRAGRGRGRGGDTFMGSGLNREFNKQSKFQKQVTESDRNSGSKYNNPCPEGRRGESQEKGFASTSRGRGRGRGNIRGQKGHMGQGSFSQQAPQQALHPSWEASKKRKEQQGQILAFQGKKIKFDDDD</sequence>
<evidence type="ECO:0000256" key="4">
    <source>
        <dbReference type="ARBA" id="ARBA00033254"/>
    </source>
</evidence>